<organism evidence="3 4">
    <name type="scientific">Tulasnella calospora MUT 4182</name>
    <dbReference type="NCBI Taxonomy" id="1051891"/>
    <lineage>
        <taxon>Eukaryota</taxon>
        <taxon>Fungi</taxon>
        <taxon>Dikarya</taxon>
        <taxon>Basidiomycota</taxon>
        <taxon>Agaricomycotina</taxon>
        <taxon>Agaricomycetes</taxon>
        <taxon>Cantharellales</taxon>
        <taxon>Tulasnellaceae</taxon>
        <taxon>Tulasnella</taxon>
    </lineage>
</organism>
<dbReference type="Gene3D" id="3.40.50.720">
    <property type="entry name" value="NAD(P)-binding Rossmann-like Domain"/>
    <property type="match status" value="2"/>
</dbReference>
<dbReference type="Proteomes" id="UP000054248">
    <property type="component" value="Unassembled WGS sequence"/>
</dbReference>
<evidence type="ECO:0000313" key="3">
    <source>
        <dbReference type="EMBL" id="KIO27345.1"/>
    </source>
</evidence>
<dbReference type="STRING" id="1051891.A0A0C3QAN4"/>
<protein>
    <recommendedName>
        <fullName evidence="5">NAD(P)-binding domain-containing protein</fullName>
    </recommendedName>
</protein>
<dbReference type="InterPro" id="IPR016040">
    <property type="entry name" value="NAD(P)-bd_dom"/>
</dbReference>
<reference evidence="4" key="2">
    <citation type="submission" date="2015-01" db="EMBL/GenBank/DDBJ databases">
        <title>Evolutionary Origins and Diversification of the Mycorrhizal Mutualists.</title>
        <authorList>
            <consortium name="DOE Joint Genome Institute"/>
            <consortium name="Mycorrhizal Genomics Consortium"/>
            <person name="Kohler A."/>
            <person name="Kuo A."/>
            <person name="Nagy L.G."/>
            <person name="Floudas D."/>
            <person name="Copeland A."/>
            <person name="Barry K.W."/>
            <person name="Cichocki N."/>
            <person name="Veneault-Fourrey C."/>
            <person name="LaButti K."/>
            <person name="Lindquist E.A."/>
            <person name="Lipzen A."/>
            <person name="Lundell T."/>
            <person name="Morin E."/>
            <person name="Murat C."/>
            <person name="Riley R."/>
            <person name="Ohm R."/>
            <person name="Sun H."/>
            <person name="Tunlid A."/>
            <person name="Henrissat B."/>
            <person name="Grigoriev I.V."/>
            <person name="Hibbett D.S."/>
            <person name="Martin F."/>
        </authorList>
    </citation>
    <scope>NUCLEOTIDE SEQUENCE [LARGE SCALE GENOMIC DNA]</scope>
    <source>
        <strain evidence="4">MUT 4182</strain>
    </source>
</reference>
<dbReference type="HOGENOM" id="CLU_007383_12_1_1"/>
<dbReference type="InterPro" id="IPR051783">
    <property type="entry name" value="NAD(P)-dependent_oxidoreduct"/>
</dbReference>
<feature type="domain" description="NAD-dependent epimerase/dehydratase" evidence="1">
    <location>
        <begin position="165"/>
        <end position="246"/>
    </location>
</feature>
<dbReference type="Gene3D" id="3.90.25.10">
    <property type="entry name" value="UDP-galactose 4-epimerase, domain 1"/>
    <property type="match status" value="1"/>
</dbReference>
<dbReference type="Pfam" id="PF13460">
    <property type="entry name" value="NAD_binding_10"/>
    <property type="match status" value="1"/>
</dbReference>
<dbReference type="EMBL" id="KN823010">
    <property type="protein sequence ID" value="KIO27345.1"/>
    <property type="molecule type" value="Genomic_DNA"/>
</dbReference>
<dbReference type="InterPro" id="IPR036291">
    <property type="entry name" value="NAD(P)-bd_dom_sf"/>
</dbReference>
<evidence type="ECO:0000259" key="2">
    <source>
        <dbReference type="Pfam" id="PF13460"/>
    </source>
</evidence>
<proteinExistence type="predicted"/>
<dbReference type="GO" id="GO:0004029">
    <property type="term" value="F:aldehyde dehydrogenase (NAD+) activity"/>
    <property type="evidence" value="ECO:0007669"/>
    <property type="project" value="TreeGrafter"/>
</dbReference>
<dbReference type="SUPFAM" id="SSF51735">
    <property type="entry name" value="NAD(P)-binding Rossmann-fold domains"/>
    <property type="match status" value="1"/>
</dbReference>
<gene>
    <name evidence="3" type="ORF">M407DRAFT_73326</name>
</gene>
<accession>A0A0C3QAN4</accession>
<keyword evidence="4" id="KW-1185">Reference proteome</keyword>
<dbReference type="AlphaFoldDB" id="A0A0C3QAN4"/>
<reference evidence="3 4" key="1">
    <citation type="submission" date="2014-04" db="EMBL/GenBank/DDBJ databases">
        <authorList>
            <consortium name="DOE Joint Genome Institute"/>
            <person name="Kuo A."/>
            <person name="Girlanda M."/>
            <person name="Perotto S."/>
            <person name="Kohler A."/>
            <person name="Nagy L.G."/>
            <person name="Floudas D."/>
            <person name="Copeland A."/>
            <person name="Barry K.W."/>
            <person name="Cichocki N."/>
            <person name="Veneault-Fourrey C."/>
            <person name="LaButti K."/>
            <person name="Lindquist E.A."/>
            <person name="Lipzen A."/>
            <person name="Lundell T."/>
            <person name="Morin E."/>
            <person name="Murat C."/>
            <person name="Sun H."/>
            <person name="Tunlid A."/>
            <person name="Henrissat B."/>
            <person name="Grigoriev I.V."/>
            <person name="Hibbett D.S."/>
            <person name="Martin F."/>
            <person name="Nordberg H.P."/>
            <person name="Cantor M.N."/>
            <person name="Hua S.X."/>
        </authorList>
    </citation>
    <scope>NUCLEOTIDE SEQUENCE [LARGE SCALE GENOMIC DNA]</scope>
    <source>
        <strain evidence="3 4">MUT 4182</strain>
    </source>
</reference>
<name>A0A0C3QAN4_9AGAM</name>
<evidence type="ECO:0000259" key="1">
    <source>
        <dbReference type="Pfam" id="PF01370"/>
    </source>
</evidence>
<dbReference type="OrthoDB" id="10262413at2759"/>
<feature type="domain" description="NAD(P)-binding" evidence="2">
    <location>
        <begin position="21"/>
        <end position="103"/>
    </location>
</feature>
<dbReference type="Pfam" id="PF01370">
    <property type="entry name" value="Epimerase"/>
    <property type="match status" value="1"/>
</dbReference>
<dbReference type="GO" id="GO:0005737">
    <property type="term" value="C:cytoplasm"/>
    <property type="evidence" value="ECO:0007669"/>
    <property type="project" value="TreeGrafter"/>
</dbReference>
<dbReference type="PANTHER" id="PTHR48079:SF6">
    <property type="entry name" value="NAD(P)-BINDING DOMAIN-CONTAINING PROTEIN-RELATED"/>
    <property type="match status" value="1"/>
</dbReference>
<dbReference type="PANTHER" id="PTHR48079">
    <property type="entry name" value="PROTEIN YEEZ"/>
    <property type="match status" value="1"/>
</dbReference>
<dbReference type="InterPro" id="IPR001509">
    <property type="entry name" value="Epimerase_deHydtase"/>
</dbReference>
<evidence type="ECO:0008006" key="5">
    <source>
        <dbReference type="Google" id="ProtNLM"/>
    </source>
</evidence>
<sequence>MTTEPSLISSELQAQSVFVLGATGYIGGSVLVGIQQRYPEFNYTALVRNPKDNPALEAIGARVVQGSHSDLELIEKVAAQHDIVVNCADADDLPLTTAILKGMIERSKNGSSSRKPILIHTSGSSLLSEEKPTGSFIPGFSEKIYDDNKVEDIRGLGPKQPHRTIDLQIFAAGEAGFVNTYIIAPSTIYGKGHGPCRNLSQQVNGLIRTGLKRKQVVQIGSGTNIWNNVHVEDLMDLYGLVLELGLSGNEPSDAYERFFFGSAGEHVWGKVAKELARIMHEKGLVESAEVKSIALEEEKSLLATATNSRSVANRGFALGWKPSRMSLLEILPLEVEWTVEQMKDGSKEPNAPIPYGMEDK</sequence>
<evidence type="ECO:0000313" key="4">
    <source>
        <dbReference type="Proteomes" id="UP000054248"/>
    </source>
</evidence>